<dbReference type="RefSeq" id="WP_226766799.1">
    <property type="nucleotide sequence ID" value="NZ_BAAAEO010000003.1"/>
</dbReference>
<name>A0ABP3P1L9_9GAMM</name>
<reference evidence="3" key="1">
    <citation type="journal article" date="2019" name="Int. J. Syst. Evol. Microbiol.">
        <title>The Global Catalogue of Microorganisms (GCM) 10K type strain sequencing project: providing services to taxonomists for standard genome sequencing and annotation.</title>
        <authorList>
            <consortium name="The Broad Institute Genomics Platform"/>
            <consortium name="The Broad Institute Genome Sequencing Center for Infectious Disease"/>
            <person name="Wu L."/>
            <person name="Ma J."/>
        </authorList>
    </citation>
    <scope>NUCLEOTIDE SEQUENCE [LARGE SCALE GENOMIC DNA]</scope>
    <source>
        <strain evidence="3">JCM 14331</strain>
    </source>
</reference>
<comment type="caution">
    <text evidence="2">The sequence shown here is derived from an EMBL/GenBank/DDBJ whole genome shotgun (WGS) entry which is preliminary data.</text>
</comment>
<accession>A0ABP3P1L9</accession>
<feature type="region of interest" description="Disordered" evidence="1">
    <location>
        <begin position="1"/>
        <end position="60"/>
    </location>
</feature>
<dbReference type="Proteomes" id="UP001501169">
    <property type="component" value="Unassembled WGS sequence"/>
</dbReference>
<keyword evidence="3" id="KW-1185">Reference proteome</keyword>
<feature type="compositionally biased region" description="Polar residues" evidence="1">
    <location>
        <begin position="1"/>
        <end position="10"/>
    </location>
</feature>
<sequence length="60" mass="6592">MNKNQPNKGSSNDDKRQGRDVTEKMADDKKAHRKDKAERNDGRNGAVLGEINGPAGKKNT</sequence>
<organism evidence="2 3">
    <name type="scientific">Rheinheimera aquimaris</name>
    <dbReference type="NCBI Taxonomy" id="412437"/>
    <lineage>
        <taxon>Bacteria</taxon>
        <taxon>Pseudomonadati</taxon>
        <taxon>Pseudomonadota</taxon>
        <taxon>Gammaproteobacteria</taxon>
        <taxon>Chromatiales</taxon>
        <taxon>Chromatiaceae</taxon>
        <taxon>Rheinheimera</taxon>
    </lineage>
</organism>
<feature type="compositionally biased region" description="Basic and acidic residues" evidence="1">
    <location>
        <begin position="11"/>
        <end position="42"/>
    </location>
</feature>
<protein>
    <submittedName>
        <fullName evidence="2">Uncharacterized protein</fullName>
    </submittedName>
</protein>
<evidence type="ECO:0000313" key="2">
    <source>
        <dbReference type="EMBL" id="GAA0555534.1"/>
    </source>
</evidence>
<proteinExistence type="predicted"/>
<evidence type="ECO:0000313" key="3">
    <source>
        <dbReference type="Proteomes" id="UP001501169"/>
    </source>
</evidence>
<dbReference type="EMBL" id="BAAAEO010000003">
    <property type="protein sequence ID" value="GAA0555534.1"/>
    <property type="molecule type" value="Genomic_DNA"/>
</dbReference>
<evidence type="ECO:0000256" key="1">
    <source>
        <dbReference type="SAM" id="MobiDB-lite"/>
    </source>
</evidence>
<gene>
    <name evidence="2" type="ORF">GCM10009098_24300</name>
</gene>